<keyword evidence="4 7" id="KW-0686">Riboflavin biosynthesis</keyword>
<dbReference type="GO" id="GO:0009231">
    <property type="term" value="P:riboflavin biosynthetic process"/>
    <property type="evidence" value="ECO:0007669"/>
    <property type="project" value="UniProtKB-UniPathway"/>
</dbReference>
<comment type="catalytic activity">
    <reaction evidence="6 7">
        <text>(2S)-2-hydroxy-3-oxobutyl phosphate + 5-amino-6-(D-ribitylamino)uracil = 6,7-dimethyl-8-(1-D-ribityl)lumazine + phosphate + 2 H2O + H(+)</text>
        <dbReference type="Rhea" id="RHEA:26152"/>
        <dbReference type="ChEBI" id="CHEBI:15377"/>
        <dbReference type="ChEBI" id="CHEBI:15378"/>
        <dbReference type="ChEBI" id="CHEBI:15934"/>
        <dbReference type="ChEBI" id="CHEBI:43474"/>
        <dbReference type="ChEBI" id="CHEBI:58201"/>
        <dbReference type="ChEBI" id="CHEBI:58830"/>
        <dbReference type="EC" id="2.5.1.78"/>
    </reaction>
</comment>
<dbReference type="OMA" id="CQGVTQG"/>
<dbReference type="EC" id="2.5.1.78" evidence="3 7"/>
<dbReference type="UniPathway" id="UPA00275">
    <property type="reaction ID" value="UER00404"/>
</dbReference>
<gene>
    <name evidence="8" type="ORF">BCR37DRAFT_394008</name>
</gene>
<dbReference type="OrthoDB" id="2965at2759"/>
<comment type="function">
    <text evidence="7">Catalyzes the formation of 6,7-dimethyl-8-ribityllumazine by condensation of 5-amino-6-(D-ribitylamino)uracil with 3,4-dihydroxy-2-butanone 4-phosphate. This is the penultimate step in the biosynthesis of riboflavin.</text>
</comment>
<dbReference type="GO" id="GO:0009349">
    <property type="term" value="C:riboflavin synthase complex"/>
    <property type="evidence" value="ECO:0007669"/>
    <property type="project" value="UniProtKB-UniRule"/>
</dbReference>
<dbReference type="NCBIfam" id="TIGR00114">
    <property type="entry name" value="lumazine-synth"/>
    <property type="match status" value="1"/>
</dbReference>
<dbReference type="Proteomes" id="UP000193685">
    <property type="component" value="Unassembled WGS sequence"/>
</dbReference>
<reference evidence="8 9" key="1">
    <citation type="submission" date="2016-07" db="EMBL/GenBank/DDBJ databases">
        <title>Pervasive Adenine N6-methylation of Active Genes in Fungi.</title>
        <authorList>
            <consortium name="DOE Joint Genome Institute"/>
            <person name="Mondo S.J."/>
            <person name="Dannebaum R.O."/>
            <person name="Kuo R.C."/>
            <person name="Labutti K."/>
            <person name="Haridas S."/>
            <person name="Kuo A."/>
            <person name="Salamov A."/>
            <person name="Ahrendt S.R."/>
            <person name="Lipzen A."/>
            <person name="Sullivan W."/>
            <person name="Andreopoulos W.B."/>
            <person name="Clum A."/>
            <person name="Lindquist E."/>
            <person name="Daum C."/>
            <person name="Ramamoorthy G.K."/>
            <person name="Gryganskyi A."/>
            <person name="Culley D."/>
            <person name="Magnuson J.K."/>
            <person name="James T.Y."/>
            <person name="O'Malley M.A."/>
            <person name="Stajich J.E."/>
            <person name="Spatafora J.W."/>
            <person name="Visel A."/>
            <person name="Grigoriev I.V."/>
        </authorList>
    </citation>
    <scope>NUCLEOTIDE SEQUENCE [LARGE SCALE GENOMIC DNA]</scope>
    <source>
        <strain evidence="8 9">12-1054</strain>
    </source>
</reference>
<evidence type="ECO:0000256" key="2">
    <source>
        <dbReference type="ARBA" id="ARBA00007424"/>
    </source>
</evidence>
<dbReference type="InterPro" id="IPR036467">
    <property type="entry name" value="LS/RS_sf"/>
</dbReference>
<dbReference type="GeneID" id="63787991"/>
<dbReference type="RefSeq" id="XP_040724076.1">
    <property type="nucleotide sequence ID" value="XM_040871392.1"/>
</dbReference>
<comment type="similarity">
    <text evidence="2 7">Belongs to the DMRL synthase family.</text>
</comment>
<comment type="pathway">
    <text evidence="1 7">Cofactor biosynthesis; riboflavin biosynthesis; riboflavin from 2-hydroxy-3-oxobutyl phosphate and 5-amino-6-(D-ribitylamino)uracil: step 1/2.</text>
</comment>
<accession>A0A1Y2F7S0</accession>
<evidence type="ECO:0000256" key="1">
    <source>
        <dbReference type="ARBA" id="ARBA00004917"/>
    </source>
</evidence>
<dbReference type="GO" id="GO:0000906">
    <property type="term" value="F:6,7-dimethyl-8-ribityllumazine synthase activity"/>
    <property type="evidence" value="ECO:0007669"/>
    <property type="project" value="UniProtKB-EC"/>
</dbReference>
<dbReference type="EMBL" id="MCFI01000014">
    <property type="protein sequence ID" value="ORY79942.1"/>
    <property type="molecule type" value="Genomic_DNA"/>
</dbReference>
<keyword evidence="5 7" id="KW-0808">Transferase</keyword>
<dbReference type="AlphaFoldDB" id="A0A1Y2F7S0"/>
<evidence type="ECO:0000256" key="6">
    <source>
        <dbReference type="ARBA" id="ARBA00048785"/>
    </source>
</evidence>
<dbReference type="PANTHER" id="PTHR21058:SF0">
    <property type="entry name" value="6,7-DIMETHYL-8-RIBITYLLUMAZINE SYNTHASE"/>
    <property type="match status" value="1"/>
</dbReference>
<dbReference type="CDD" id="cd09209">
    <property type="entry name" value="Lumazine_synthase-I"/>
    <property type="match status" value="1"/>
</dbReference>
<dbReference type="STRING" id="56484.A0A1Y2F7S0"/>
<evidence type="ECO:0000256" key="7">
    <source>
        <dbReference type="RuleBase" id="RU003795"/>
    </source>
</evidence>
<evidence type="ECO:0000313" key="9">
    <source>
        <dbReference type="Proteomes" id="UP000193685"/>
    </source>
</evidence>
<proteinExistence type="inferred from homology"/>
<dbReference type="SUPFAM" id="SSF52121">
    <property type="entry name" value="Lumazine synthase"/>
    <property type="match status" value="1"/>
</dbReference>
<evidence type="ECO:0000256" key="3">
    <source>
        <dbReference type="ARBA" id="ARBA00012664"/>
    </source>
</evidence>
<evidence type="ECO:0000313" key="8">
    <source>
        <dbReference type="EMBL" id="ORY79942.1"/>
    </source>
</evidence>
<dbReference type="Gene3D" id="3.40.50.960">
    <property type="entry name" value="Lumazine/riboflavin synthase"/>
    <property type="match status" value="1"/>
</dbReference>
<keyword evidence="9" id="KW-1185">Reference proteome</keyword>
<sequence length="198" mass="20482">MSIKQPAAAPKNMDGSALRIAIVHARWNPTVIEPLVRGCQEALLAAGVRSDNIHVSSVPGSFELPFATQQLIAQSQAQAATSSVVSATDLLSVGTSAETPAGQAATKGPSTGAFDAVISIGVLIKGETMHFEYICDAVSHGLMRVQLDSRIPVIFGVLTVLTEEQALARAGVSGDKHNHGTSWGEAAVEMALAKTAGL</sequence>
<dbReference type="InterPro" id="IPR002180">
    <property type="entry name" value="LS/RS"/>
</dbReference>
<dbReference type="GO" id="GO:0005758">
    <property type="term" value="C:mitochondrial intermembrane space"/>
    <property type="evidence" value="ECO:0007669"/>
    <property type="project" value="TreeGrafter"/>
</dbReference>
<evidence type="ECO:0000256" key="4">
    <source>
        <dbReference type="ARBA" id="ARBA00022619"/>
    </source>
</evidence>
<comment type="caution">
    <text evidence="8">The sequence shown here is derived from an EMBL/GenBank/DDBJ whole genome shotgun (WGS) entry which is preliminary data.</text>
</comment>
<protein>
    <recommendedName>
        <fullName evidence="3 7">6,7-dimethyl-8-ribityllumazine synthase</fullName>
        <shortName evidence="7">DMRL synthase</shortName>
        <ecNumber evidence="3 7">2.5.1.78</ecNumber>
    </recommendedName>
</protein>
<organism evidence="8 9">
    <name type="scientific">Protomyces lactucae-debilis</name>
    <dbReference type="NCBI Taxonomy" id="2754530"/>
    <lineage>
        <taxon>Eukaryota</taxon>
        <taxon>Fungi</taxon>
        <taxon>Dikarya</taxon>
        <taxon>Ascomycota</taxon>
        <taxon>Taphrinomycotina</taxon>
        <taxon>Taphrinomycetes</taxon>
        <taxon>Taphrinales</taxon>
        <taxon>Protomycetaceae</taxon>
        <taxon>Protomyces</taxon>
    </lineage>
</organism>
<dbReference type="Pfam" id="PF00885">
    <property type="entry name" value="DMRL_synthase"/>
    <property type="match status" value="2"/>
</dbReference>
<evidence type="ECO:0000256" key="5">
    <source>
        <dbReference type="ARBA" id="ARBA00022679"/>
    </source>
</evidence>
<dbReference type="HAMAP" id="MF_00178">
    <property type="entry name" value="Lumazine_synth"/>
    <property type="match status" value="1"/>
</dbReference>
<dbReference type="InterPro" id="IPR034964">
    <property type="entry name" value="LS"/>
</dbReference>
<dbReference type="PANTHER" id="PTHR21058">
    <property type="entry name" value="6,7-DIMETHYL-8-RIBITYLLUMAZINE SYNTHASE DMRL SYNTHASE LUMAZINE SYNTHASE"/>
    <property type="match status" value="1"/>
</dbReference>
<name>A0A1Y2F7S0_PROLT</name>